<dbReference type="SUPFAM" id="SSF48452">
    <property type="entry name" value="TPR-like"/>
    <property type="match status" value="1"/>
</dbReference>
<dbReference type="GO" id="GO:0003729">
    <property type="term" value="F:mRNA binding"/>
    <property type="evidence" value="ECO:0007669"/>
    <property type="project" value="TreeGrafter"/>
</dbReference>
<dbReference type="Pfam" id="PF13236">
    <property type="entry name" value="CLU"/>
    <property type="match status" value="1"/>
</dbReference>
<dbReference type="InterPro" id="IPR025697">
    <property type="entry name" value="CLU_dom"/>
</dbReference>
<dbReference type="InterPro" id="IPR028275">
    <property type="entry name" value="CLU_N"/>
</dbReference>
<dbReference type="PANTHER" id="PTHR12601:SF6">
    <property type="entry name" value="CLUSTERED MITOCHONDRIA PROTEIN HOMOLOG"/>
    <property type="match status" value="1"/>
</dbReference>
<keyword evidence="5" id="KW-1185">Reference proteome</keyword>
<dbReference type="Proteomes" id="UP000193411">
    <property type="component" value="Unassembled WGS sequence"/>
</dbReference>
<evidence type="ECO:0000313" key="4">
    <source>
        <dbReference type="EMBL" id="ORZ33905.1"/>
    </source>
</evidence>
<feature type="domain" description="Clu" evidence="3">
    <location>
        <begin position="281"/>
        <end position="566"/>
    </location>
</feature>
<dbReference type="PANTHER" id="PTHR12601">
    <property type="entry name" value="EUKARYOTIC TRANSLATION INITIATION FACTOR 3 SUBUNIT EIF-3"/>
    <property type="match status" value="1"/>
</dbReference>
<feature type="compositionally biased region" description="Basic residues" evidence="2">
    <location>
        <begin position="1285"/>
        <end position="1299"/>
    </location>
</feature>
<dbReference type="InterPro" id="IPR027523">
    <property type="entry name" value="CLU_prot"/>
</dbReference>
<evidence type="ECO:0000313" key="5">
    <source>
        <dbReference type="Proteomes" id="UP000193411"/>
    </source>
</evidence>
<comment type="caution">
    <text evidence="4">The sequence shown here is derived from an EMBL/GenBank/DDBJ whole genome shotgun (WGS) entry which is preliminary data.</text>
</comment>
<feature type="region of interest" description="Disordered" evidence="2">
    <location>
        <begin position="742"/>
        <end position="767"/>
    </location>
</feature>
<dbReference type="GO" id="GO:0048312">
    <property type="term" value="P:intracellular distribution of mitochondria"/>
    <property type="evidence" value="ECO:0007669"/>
    <property type="project" value="TreeGrafter"/>
</dbReference>
<dbReference type="Pfam" id="PF15044">
    <property type="entry name" value="CLU_N"/>
    <property type="match status" value="1"/>
</dbReference>
<dbReference type="STRING" id="765915.A0A1Y2HH67"/>
<evidence type="ECO:0000256" key="2">
    <source>
        <dbReference type="SAM" id="MobiDB-lite"/>
    </source>
</evidence>
<feature type="compositionally biased region" description="Basic and acidic residues" evidence="2">
    <location>
        <begin position="747"/>
        <end position="761"/>
    </location>
</feature>
<dbReference type="GO" id="GO:0005737">
    <property type="term" value="C:cytoplasm"/>
    <property type="evidence" value="ECO:0007669"/>
    <property type="project" value="TreeGrafter"/>
</dbReference>
<sequence length="1299" mass="140912">MVQVRLPGARTVDFPFYSSDNIATVLVTLLEQPRFAHYTCSHLVHNGSRASETATLASLMSADADASSITLDLVEQAYGERELRFHILRLRDILSSANPLRASSAVSPSGAVDAGMSLFKHVTGEKYLDADFDKDLHKQADQAAKKNQSDELGDVLVRHLVKARKVSPQNKALLSLAIRGDLLYLTAVLAPSGESSTDVQFDPARKTNVYHSLAKLLSTVSPAFAKAFGKLLDAQQQSYVSQLAQIERQPFLTYIPAANWMVPMETQGANNAPHALGTGSSDHTFDALRQLGGLAGSGDSVLEASALDQTRNWNDELQLLMNQAVPGTVASTDGGEEEEAAAGDIFNDGLNPMLRIPAVHGARGIFDGSPGSPGSPYEGAPASDSIYIWNGIFFSFAEANDPRFARDGHADPAAASHVFAGKDVLGIRQVQLAGVKGVCTMPTAVIDLYGRRVIAQAMPPGIMDNPEGPRIIYGNVEDPESIAAAGADPKAVANEKRLIKSDQEFHEVVGKLAEKLHLQEHEVVDEKTGDKHKLWTSADTRGLAALDGRKYLIELARITPVDTKFLALAKEDGLPEYPHAVTLVRPEFVKAYIGRVQDKHLNDFHQAEFDRLVAEGVDPKTVQMDLEKASKGLPKIKCNVDVGTPWEVKEDGAEEANDQQAQMIESIYKDHIPKFVHMWINGYESLPLTGDSLTSSMHSFGLSMRHLGAVVNVVDEFLANPEKAAPSIAEVEEQVGQVHAEAAAAAKEAKEAEGEEGKSEGDDASAEAEKVAAAAKIKAAATKRLVAAAHATHRVRLESLRKVLLREMIARSIKHIARRSFADTQPDALTPLAAALLNSLLAISTIPEATGSSVLSTNVADLTPEQLAQAIVYETQLRFRFTLAAGTEMASIVSKASLLREAAIKMQVQLAARAYGPDFVIAEHDIVNIVPKIKSAHLETPLIEDHMLTADRFLQETQSFGAGLQVLETAHLLAEQAYTNMHPETLRVQAVLANVFRRFANEAAQVANTIVEAGHATESGEIDEAAYTNARAEEQAALTRALELARVVVVGRERVLGVDAAETYSSYVELASLEAMAGRFRLSLKYLKHATSLWLSSQGEMHANPDWVSLTTLIGRYHARLSRFDVATKMFEELAKYYEQTFGPEAPTTLVAASAAAANNNAANSESGVSNVSPIDEATVAMVRKAIEYQQRVVDTYKAVATEDDSRVTDAGNWLMHFKAHLAELEMIREQHKLAVQQGVFKKLREEEERKQIATKGDLPIDDILAYINGERKTLKPSSSAGSSKGKKKAGNKQSPRKQ</sequence>
<accession>A0A1Y2HH67</accession>
<dbReference type="CDD" id="cd15466">
    <property type="entry name" value="CLU-central"/>
    <property type="match status" value="1"/>
</dbReference>
<gene>
    <name evidence="4" type="ORF">BCR44DRAFT_1437262</name>
</gene>
<dbReference type="InterPro" id="IPR023231">
    <property type="entry name" value="GSKIP_dom_sf"/>
</dbReference>
<reference evidence="4 5" key="1">
    <citation type="submission" date="2016-07" db="EMBL/GenBank/DDBJ databases">
        <title>Pervasive Adenine N6-methylation of Active Genes in Fungi.</title>
        <authorList>
            <consortium name="DOE Joint Genome Institute"/>
            <person name="Mondo S.J."/>
            <person name="Dannebaum R.O."/>
            <person name="Kuo R.C."/>
            <person name="Labutti K."/>
            <person name="Haridas S."/>
            <person name="Kuo A."/>
            <person name="Salamov A."/>
            <person name="Ahrendt S.R."/>
            <person name="Lipzen A."/>
            <person name="Sullivan W."/>
            <person name="Andreopoulos W.B."/>
            <person name="Clum A."/>
            <person name="Lindquist E."/>
            <person name="Daum C."/>
            <person name="Ramamoorthy G.K."/>
            <person name="Gryganskyi A."/>
            <person name="Culley D."/>
            <person name="Magnuson J.K."/>
            <person name="James T.Y."/>
            <person name="O'Malley M.A."/>
            <person name="Stajich J.E."/>
            <person name="Spatafora J.W."/>
            <person name="Visel A."/>
            <person name="Grigoriev I.V."/>
        </authorList>
    </citation>
    <scope>NUCLEOTIDE SEQUENCE [LARGE SCALE GENOMIC DNA]</scope>
    <source>
        <strain evidence="4 5">PL171</strain>
    </source>
</reference>
<dbReference type="SUPFAM" id="SSF103107">
    <property type="entry name" value="Hypothetical protein c14orf129, hspc210"/>
    <property type="match status" value="1"/>
</dbReference>
<dbReference type="EMBL" id="MCFL01000032">
    <property type="protein sequence ID" value="ORZ33905.1"/>
    <property type="molecule type" value="Genomic_DNA"/>
</dbReference>
<dbReference type="Gene3D" id="1.25.40.10">
    <property type="entry name" value="Tetratricopeptide repeat domain"/>
    <property type="match status" value="1"/>
</dbReference>
<evidence type="ECO:0000259" key="3">
    <source>
        <dbReference type="PROSITE" id="PS51823"/>
    </source>
</evidence>
<dbReference type="Pfam" id="PF12807">
    <property type="entry name" value="eIF3_p135"/>
    <property type="match status" value="1"/>
</dbReference>
<protein>
    <submittedName>
        <fullName evidence="4">Clustered mitochondria-domain-containing protein</fullName>
    </submittedName>
</protein>
<dbReference type="OrthoDB" id="1414216at2759"/>
<evidence type="ECO:0000256" key="1">
    <source>
        <dbReference type="ARBA" id="ARBA00022490"/>
    </source>
</evidence>
<dbReference type="InterPro" id="IPR011990">
    <property type="entry name" value="TPR-like_helical_dom_sf"/>
</dbReference>
<proteinExistence type="predicted"/>
<name>A0A1Y2HH67_9FUNG</name>
<dbReference type="InterPro" id="IPR033646">
    <property type="entry name" value="CLU-central"/>
</dbReference>
<keyword evidence="1" id="KW-0963">Cytoplasm</keyword>
<dbReference type="PROSITE" id="PS51823">
    <property type="entry name" value="CLU"/>
    <property type="match status" value="1"/>
</dbReference>
<feature type="region of interest" description="Disordered" evidence="2">
    <location>
        <begin position="1272"/>
        <end position="1299"/>
    </location>
</feature>
<organism evidence="4 5">
    <name type="scientific">Catenaria anguillulae PL171</name>
    <dbReference type="NCBI Taxonomy" id="765915"/>
    <lineage>
        <taxon>Eukaryota</taxon>
        <taxon>Fungi</taxon>
        <taxon>Fungi incertae sedis</taxon>
        <taxon>Blastocladiomycota</taxon>
        <taxon>Blastocladiomycetes</taxon>
        <taxon>Blastocladiales</taxon>
        <taxon>Catenariaceae</taxon>
        <taxon>Catenaria</taxon>
    </lineage>
</organism>